<dbReference type="EMBL" id="PXYK01000006">
    <property type="protein sequence ID" value="PSJ62644.1"/>
    <property type="molecule type" value="Genomic_DNA"/>
</dbReference>
<feature type="transmembrane region" description="Helical" evidence="8">
    <location>
        <begin position="137"/>
        <end position="154"/>
    </location>
</feature>
<accession>A0A2P7SJI9</accession>
<keyword evidence="5 8" id="KW-0812">Transmembrane</keyword>
<evidence type="ECO:0000256" key="6">
    <source>
        <dbReference type="ARBA" id="ARBA00022989"/>
    </source>
</evidence>
<feature type="transmembrane region" description="Helical" evidence="8">
    <location>
        <begin position="224"/>
        <end position="244"/>
    </location>
</feature>
<evidence type="ECO:0000256" key="1">
    <source>
        <dbReference type="ARBA" id="ARBA00004651"/>
    </source>
</evidence>
<proteinExistence type="predicted"/>
<feature type="transmembrane region" description="Helical" evidence="8">
    <location>
        <begin position="21"/>
        <end position="42"/>
    </location>
</feature>
<dbReference type="RefSeq" id="WP_106771745.1">
    <property type="nucleotide sequence ID" value="NZ_PXYK01000006.1"/>
</dbReference>
<evidence type="ECO:0000256" key="7">
    <source>
        <dbReference type="ARBA" id="ARBA00023136"/>
    </source>
</evidence>
<feature type="transmembrane region" description="Helical" evidence="8">
    <location>
        <begin position="282"/>
        <end position="301"/>
    </location>
</feature>
<keyword evidence="4" id="KW-0997">Cell inner membrane</keyword>
<evidence type="ECO:0000313" key="9">
    <source>
        <dbReference type="EMBL" id="PSJ62644.1"/>
    </source>
</evidence>
<evidence type="ECO:0000256" key="5">
    <source>
        <dbReference type="ARBA" id="ARBA00022692"/>
    </source>
</evidence>
<dbReference type="InterPro" id="IPR001851">
    <property type="entry name" value="ABC_transp_permease"/>
</dbReference>
<dbReference type="AlphaFoldDB" id="A0A2P7SJI9"/>
<dbReference type="CDD" id="cd06579">
    <property type="entry name" value="TM_PBP1_transp_AraH_like"/>
    <property type="match status" value="1"/>
</dbReference>
<feature type="transmembrane region" description="Helical" evidence="8">
    <location>
        <begin position="174"/>
        <end position="197"/>
    </location>
</feature>
<dbReference type="OrthoDB" id="7157592at2"/>
<feature type="transmembrane region" description="Helical" evidence="8">
    <location>
        <begin position="307"/>
        <end position="324"/>
    </location>
</feature>
<reference evidence="9 10" key="1">
    <citation type="submission" date="2018-03" db="EMBL/GenBank/DDBJ databases">
        <title>The draft genome of Mesorhizobium sp. 6GN-30.</title>
        <authorList>
            <person name="Liu L."/>
            <person name="Li L."/>
            <person name="Wang T."/>
            <person name="Zhang X."/>
            <person name="Liang L."/>
        </authorList>
    </citation>
    <scope>NUCLEOTIDE SEQUENCE [LARGE SCALE GENOMIC DNA]</scope>
    <source>
        <strain evidence="9 10">6GN30</strain>
    </source>
</reference>
<gene>
    <name evidence="9" type="ORF">C7I84_08590</name>
</gene>
<feature type="transmembrane region" description="Helical" evidence="8">
    <location>
        <begin position="106"/>
        <end position="130"/>
    </location>
</feature>
<dbReference type="PANTHER" id="PTHR32196:SF21">
    <property type="entry name" value="ABC TRANSPORTER PERMEASE PROTEIN YPHD-RELATED"/>
    <property type="match status" value="1"/>
</dbReference>
<evidence type="ECO:0000256" key="8">
    <source>
        <dbReference type="SAM" id="Phobius"/>
    </source>
</evidence>
<evidence type="ECO:0000256" key="2">
    <source>
        <dbReference type="ARBA" id="ARBA00022448"/>
    </source>
</evidence>
<organism evidence="9 10">
    <name type="scientific">Kumtagia ephedrae</name>
    <dbReference type="NCBI Taxonomy" id="2116701"/>
    <lineage>
        <taxon>Bacteria</taxon>
        <taxon>Pseudomonadati</taxon>
        <taxon>Pseudomonadota</taxon>
        <taxon>Alphaproteobacteria</taxon>
        <taxon>Hyphomicrobiales</taxon>
        <taxon>Phyllobacteriaceae</taxon>
        <taxon>Kumtagia</taxon>
    </lineage>
</organism>
<evidence type="ECO:0000313" key="10">
    <source>
        <dbReference type="Proteomes" id="UP000241229"/>
    </source>
</evidence>
<keyword evidence="2" id="KW-0813">Transport</keyword>
<dbReference type="Pfam" id="PF02653">
    <property type="entry name" value="BPD_transp_2"/>
    <property type="match status" value="1"/>
</dbReference>
<name>A0A2P7SJI9_9HYPH</name>
<sequence>MSTPSGTQAAAVRASATSLVAGLRAARLPIAILCTLVLFGLIEPRVLSLGNFRNIAIQASYLAIFAMAQTMVILTRGFDLSLGYTVSLVSVAASMAMVAMGGGDAAILWGLGAGILVAALIGLANGLLIAGIGINPLVTTLGMANVVMAFASTVSDGFPVTGLPPGFTAMFAQASVLSIPVPILVAALVFALLFLTLKATRFGRSLYIIGANPRAAVAAGIRTMPVLVVAYMLCSVLIGLGALLLTARTGSGEPNLGGNLTLEAIAAAVVGGVRLSGGEGGVGAAVLGALFITVLSNGMNLVQIDGYLQQICLGVIIIVSLIVSRDVRR</sequence>
<evidence type="ECO:0000256" key="3">
    <source>
        <dbReference type="ARBA" id="ARBA00022475"/>
    </source>
</evidence>
<comment type="caution">
    <text evidence="9">The sequence shown here is derived from an EMBL/GenBank/DDBJ whole genome shotgun (WGS) entry which is preliminary data.</text>
</comment>
<dbReference type="Proteomes" id="UP000241229">
    <property type="component" value="Unassembled WGS sequence"/>
</dbReference>
<protein>
    <submittedName>
        <fullName evidence="9">ABC transporter permease</fullName>
    </submittedName>
</protein>
<keyword evidence="7 8" id="KW-0472">Membrane</keyword>
<keyword evidence="3" id="KW-1003">Cell membrane</keyword>
<dbReference type="GO" id="GO:0022857">
    <property type="term" value="F:transmembrane transporter activity"/>
    <property type="evidence" value="ECO:0007669"/>
    <property type="project" value="InterPro"/>
</dbReference>
<dbReference type="GO" id="GO:0005886">
    <property type="term" value="C:plasma membrane"/>
    <property type="evidence" value="ECO:0007669"/>
    <property type="project" value="UniProtKB-SubCell"/>
</dbReference>
<keyword evidence="6 8" id="KW-1133">Transmembrane helix</keyword>
<comment type="subcellular location">
    <subcellularLocation>
        <location evidence="1">Cell membrane</location>
        <topology evidence="1">Multi-pass membrane protein</topology>
    </subcellularLocation>
</comment>
<feature type="transmembrane region" description="Helical" evidence="8">
    <location>
        <begin position="81"/>
        <end position="100"/>
    </location>
</feature>
<dbReference type="PANTHER" id="PTHR32196">
    <property type="entry name" value="ABC TRANSPORTER PERMEASE PROTEIN YPHD-RELATED-RELATED"/>
    <property type="match status" value="1"/>
</dbReference>
<feature type="transmembrane region" description="Helical" evidence="8">
    <location>
        <begin position="54"/>
        <end position="74"/>
    </location>
</feature>
<feature type="transmembrane region" description="Helical" evidence="8">
    <location>
        <begin position="256"/>
        <end position="275"/>
    </location>
</feature>
<keyword evidence="10" id="KW-1185">Reference proteome</keyword>
<evidence type="ECO:0000256" key="4">
    <source>
        <dbReference type="ARBA" id="ARBA00022519"/>
    </source>
</evidence>